<evidence type="ECO:0000256" key="1">
    <source>
        <dbReference type="ARBA" id="ARBA00004651"/>
    </source>
</evidence>
<reference evidence="8 9" key="1">
    <citation type="submission" date="2019-10" db="EMBL/GenBank/DDBJ databases">
        <title>Alkaliphilus serpentinus sp. nov. and Alkaliphilus pronyensis sp. nov., two novel anaerobic alkaliphilic species isolated from the serpentinized-hosted hydrothermal field of the Prony Bay (New Caledonia).</title>
        <authorList>
            <person name="Postec A."/>
        </authorList>
    </citation>
    <scope>NUCLEOTIDE SEQUENCE [LARGE SCALE GENOMIC DNA]</scope>
    <source>
        <strain evidence="8 9">LacV</strain>
    </source>
</reference>
<comment type="caution">
    <text evidence="8">The sequence shown here is derived from an EMBL/GenBank/DDBJ whole genome shotgun (WGS) entry which is preliminary data.</text>
</comment>
<dbReference type="Proteomes" id="UP000432715">
    <property type="component" value="Unassembled WGS sequence"/>
</dbReference>
<evidence type="ECO:0000256" key="3">
    <source>
        <dbReference type="ARBA" id="ARBA00022692"/>
    </source>
</evidence>
<dbReference type="SUPFAM" id="SSF103473">
    <property type="entry name" value="MFS general substrate transporter"/>
    <property type="match status" value="1"/>
</dbReference>
<dbReference type="GO" id="GO:0022857">
    <property type="term" value="F:transmembrane transporter activity"/>
    <property type="evidence" value="ECO:0007669"/>
    <property type="project" value="InterPro"/>
</dbReference>
<evidence type="ECO:0000313" key="9">
    <source>
        <dbReference type="Proteomes" id="UP000432715"/>
    </source>
</evidence>
<feature type="transmembrane region" description="Helical" evidence="6">
    <location>
        <begin position="378"/>
        <end position="397"/>
    </location>
</feature>
<keyword evidence="3 6" id="KW-0812">Transmembrane</keyword>
<keyword evidence="2" id="KW-0813">Transport</keyword>
<feature type="transmembrane region" description="Helical" evidence="6">
    <location>
        <begin position="254"/>
        <end position="274"/>
    </location>
</feature>
<evidence type="ECO:0000259" key="7">
    <source>
        <dbReference type="PROSITE" id="PS50850"/>
    </source>
</evidence>
<feature type="transmembrane region" description="Helical" evidence="6">
    <location>
        <begin position="353"/>
        <end position="372"/>
    </location>
</feature>
<keyword evidence="5 6" id="KW-0472">Membrane</keyword>
<dbReference type="Pfam" id="PF07690">
    <property type="entry name" value="MFS_1"/>
    <property type="match status" value="1"/>
</dbReference>
<feature type="transmembrane region" description="Helical" evidence="6">
    <location>
        <begin position="41"/>
        <end position="64"/>
    </location>
</feature>
<dbReference type="Gene3D" id="1.20.1250.20">
    <property type="entry name" value="MFS general substrate transporter like domains"/>
    <property type="match status" value="1"/>
</dbReference>
<dbReference type="EMBL" id="WBZC01000025">
    <property type="protein sequence ID" value="KAB3534794.1"/>
    <property type="molecule type" value="Genomic_DNA"/>
</dbReference>
<feature type="transmembrane region" description="Helical" evidence="6">
    <location>
        <begin position="286"/>
        <end position="304"/>
    </location>
</feature>
<evidence type="ECO:0000313" key="8">
    <source>
        <dbReference type="EMBL" id="KAB3534794.1"/>
    </source>
</evidence>
<dbReference type="GO" id="GO:0005886">
    <property type="term" value="C:plasma membrane"/>
    <property type="evidence" value="ECO:0007669"/>
    <property type="project" value="UniProtKB-SubCell"/>
</dbReference>
<feature type="transmembrane region" description="Helical" evidence="6">
    <location>
        <begin position="99"/>
        <end position="118"/>
    </location>
</feature>
<comment type="subcellular location">
    <subcellularLocation>
        <location evidence="1">Cell membrane</location>
        <topology evidence="1">Multi-pass membrane protein</topology>
    </subcellularLocation>
</comment>
<organism evidence="8 9">
    <name type="scientific">Alkaliphilus pronyensis</name>
    <dbReference type="NCBI Taxonomy" id="1482732"/>
    <lineage>
        <taxon>Bacteria</taxon>
        <taxon>Bacillati</taxon>
        <taxon>Bacillota</taxon>
        <taxon>Clostridia</taxon>
        <taxon>Peptostreptococcales</taxon>
        <taxon>Natronincolaceae</taxon>
        <taxon>Alkaliphilus</taxon>
    </lineage>
</organism>
<feature type="transmembrane region" description="Helical" evidence="6">
    <location>
        <begin position="76"/>
        <end position="93"/>
    </location>
</feature>
<evidence type="ECO:0000256" key="4">
    <source>
        <dbReference type="ARBA" id="ARBA00022989"/>
    </source>
</evidence>
<feature type="transmembrane region" description="Helical" evidence="6">
    <location>
        <begin position="216"/>
        <end position="234"/>
    </location>
</feature>
<dbReference type="InterPro" id="IPR020846">
    <property type="entry name" value="MFS_dom"/>
</dbReference>
<accession>A0A6I0F8F8</accession>
<dbReference type="PANTHER" id="PTHR23528">
    <property type="match status" value="1"/>
</dbReference>
<keyword evidence="9" id="KW-1185">Reference proteome</keyword>
<dbReference type="RefSeq" id="WP_151861091.1">
    <property type="nucleotide sequence ID" value="NZ_WBZC01000025.1"/>
</dbReference>
<feature type="transmembrane region" description="Helical" evidence="6">
    <location>
        <begin position="310"/>
        <end position="332"/>
    </location>
</feature>
<name>A0A6I0F8F8_9FIRM</name>
<dbReference type="OrthoDB" id="7584869at2"/>
<proteinExistence type="predicted"/>
<evidence type="ECO:0000256" key="2">
    <source>
        <dbReference type="ARBA" id="ARBA00022448"/>
    </source>
</evidence>
<sequence length="415" mass="46022">MKLNYSKTFILGLGFFCISLVWPLYNFYIPLFLKNYINSQLWINTIMTFDNILAISLIPYFASLSDRTRTTVGRRMPFLIVGIPISAILFIILPRYTSFLSLVIILFFFNLSMSIYRAPTVALMPDITPAPLRSKANGIINFMGGLASVLVLSVGAYLYSWNPNAPFIGTAILMIIALAVLFFTIKEPNVGVNTAEEEKVNITGTLREIVKSEDKTVMYVLMAIFFWFVGYQGIEATFSNYSVYFLDIGEKMGSLILSSFAGAFLVFAIPSGFVATKFGKVRTIKIGIVGLMTVFALLGFIRATTTIANIPYNVIMMLLFAVGGFCWACININSYPMVVENTCKEKIGTYTGLYYFFSSMAAISGPLIFGFFVDVFGFKVMFFIGSAALALAFICILKIKDTKATIPLNKAGNPM</sequence>
<dbReference type="PROSITE" id="PS50850">
    <property type="entry name" value="MFS"/>
    <property type="match status" value="1"/>
</dbReference>
<protein>
    <submittedName>
        <fullName evidence="8">SLC45 family MFS transporter</fullName>
    </submittedName>
</protein>
<evidence type="ECO:0000256" key="6">
    <source>
        <dbReference type="SAM" id="Phobius"/>
    </source>
</evidence>
<feature type="transmembrane region" description="Helical" evidence="6">
    <location>
        <begin position="139"/>
        <end position="159"/>
    </location>
</feature>
<dbReference type="InterPro" id="IPR036259">
    <property type="entry name" value="MFS_trans_sf"/>
</dbReference>
<keyword evidence="4 6" id="KW-1133">Transmembrane helix</keyword>
<feature type="domain" description="Major facilitator superfamily (MFS) profile" evidence="7">
    <location>
        <begin position="7"/>
        <end position="403"/>
    </location>
</feature>
<evidence type="ECO:0000256" key="5">
    <source>
        <dbReference type="ARBA" id="ARBA00023136"/>
    </source>
</evidence>
<dbReference type="PANTHER" id="PTHR23528:SF1">
    <property type="entry name" value="MAJOR FACILITATOR SUPERFAMILY (MFS) PROFILE DOMAIN-CONTAINING PROTEIN"/>
    <property type="match status" value="1"/>
</dbReference>
<feature type="transmembrane region" description="Helical" evidence="6">
    <location>
        <begin position="165"/>
        <end position="185"/>
    </location>
</feature>
<dbReference type="InterPro" id="IPR011701">
    <property type="entry name" value="MFS"/>
</dbReference>
<dbReference type="AlphaFoldDB" id="A0A6I0F8F8"/>
<gene>
    <name evidence="8" type="ORF">F8154_07995</name>
</gene>
<feature type="transmembrane region" description="Helical" evidence="6">
    <location>
        <begin position="9"/>
        <end position="29"/>
    </location>
</feature>